<protein>
    <submittedName>
        <fullName evidence="4">Lysyl endopeptidase</fullName>
        <ecNumber evidence="4">3.4.21.50</ecNumber>
    </submittedName>
</protein>
<keyword evidence="4" id="KW-0378">Hydrolase</keyword>
<evidence type="ECO:0000256" key="2">
    <source>
        <dbReference type="SAM" id="SignalP"/>
    </source>
</evidence>
<dbReference type="InterPro" id="IPR013783">
    <property type="entry name" value="Ig-like_fold"/>
</dbReference>
<evidence type="ECO:0000256" key="1">
    <source>
        <dbReference type="ARBA" id="ARBA00022729"/>
    </source>
</evidence>
<dbReference type="GO" id="GO:0016787">
    <property type="term" value="F:hydrolase activity"/>
    <property type="evidence" value="ECO:0007669"/>
    <property type="project" value="UniProtKB-KW"/>
</dbReference>
<gene>
    <name evidence="4" type="ordered locus">Fluta_1592</name>
</gene>
<dbReference type="Gene3D" id="2.40.10.10">
    <property type="entry name" value="Trypsin-like serine proteases"/>
    <property type="match status" value="2"/>
</dbReference>
<dbReference type="KEGG" id="fte:Fluta_1592"/>
<feature type="domain" description="PKD" evidence="3">
    <location>
        <begin position="500"/>
        <end position="585"/>
    </location>
</feature>
<reference evidence="4 5" key="1">
    <citation type="journal article" date="2011" name="Stand. Genomic Sci.">
        <title>Complete genome sequence of the gliding freshwater bacterium Fluviicola taffensis type strain (RW262).</title>
        <authorList>
            <person name="Woyke T."/>
            <person name="Chertkov O."/>
            <person name="Lapidus A."/>
            <person name="Nolan M."/>
            <person name="Lucas S."/>
            <person name="Del Rio T.G."/>
            <person name="Tice H."/>
            <person name="Cheng J.F."/>
            <person name="Tapia R."/>
            <person name="Han C."/>
            <person name="Goodwin L."/>
            <person name="Pitluck S."/>
            <person name="Liolios K."/>
            <person name="Pagani I."/>
            <person name="Ivanova N."/>
            <person name="Huntemann M."/>
            <person name="Mavromatis K."/>
            <person name="Mikhailova N."/>
            <person name="Pati A."/>
            <person name="Chen A."/>
            <person name="Palaniappan K."/>
            <person name="Land M."/>
            <person name="Hauser L."/>
            <person name="Brambilla E.M."/>
            <person name="Rohde M."/>
            <person name="Mwirichia R."/>
            <person name="Sikorski J."/>
            <person name="Tindall B.J."/>
            <person name="Goker M."/>
            <person name="Bristow J."/>
            <person name="Eisen J.A."/>
            <person name="Markowitz V."/>
            <person name="Hugenholtz P."/>
            <person name="Klenk H.P."/>
            <person name="Kyrpides N.C."/>
        </authorList>
    </citation>
    <scope>NUCLEOTIDE SEQUENCE [LARGE SCALE GENOMIC DNA]</scope>
    <source>
        <strain evidence="5">DSM 16823 / RW262 / RW262</strain>
    </source>
</reference>
<dbReference type="InterPro" id="IPR035986">
    <property type="entry name" value="PKD_dom_sf"/>
</dbReference>
<dbReference type="eggNOG" id="COG3291">
    <property type="taxonomic scope" value="Bacteria"/>
</dbReference>
<name>F2IFW3_FLUTR</name>
<dbReference type="InterPro" id="IPR043504">
    <property type="entry name" value="Peptidase_S1_PA_chymotrypsin"/>
</dbReference>
<keyword evidence="1 2" id="KW-0732">Signal</keyword>
<feature type="chain" id="PRO_5003283425" evidence="2">
    <location>
        <begin position="21"/>
        <end position="829"/>
    </location>
</feature>
<dbReference type="InterPro" id="IPR026444">
    <property type="entry name" value="Secre_tail"/>
</dbReference>
<organism evidence="4 5">
    <name type="scientific">Fluviicola taffensis (strain DSM 16823 / NCIMB 13979 / RW262)</name>
    <dbReference type="NCBI Taxonomy" id="755732"/>
    <lineage>
        <taxon>Bacteria</taxon>
        <taxon>Pseudomonadati</taxon>
        <taxon>Bacteroidota</taxon>
        <taxon>Flavobacteriia</taxon>
        <taxon>Flavobacteriales</taxon>
        <taxon>Crocinitomicaceae</taxon>
        <taxon>Fluviicola</taxon>
    </lineage>
</organism>
<dbReference type="CDD" id="cd00146">
    <property type="entry name" value="PKD"/>
    <property type="match status" value="1"/>
</dbReference>
<dbReference type="STRING" id="755732.Fluta_1592"/>
<proteinExistence type="predicted"/>
<dbReference type="RefSeq" id="WP_013686355.1">
    <property type="nucleotide sequence ID" value="NC_015321.1"/>
</dbReference>
<dbReference type="Pfam" id="PF18962">
    <property type="entry name" value="Por_Secre_tail"/>
    <property type="match status" value="1"/>
</dbReference>
<feature type="signal peptide" evidence="2">
    <location>
        <begin position="1"/>
        <end position="20"/>
    </location>
</feature>
<keyword evidence="5" id="KW-1185">Reference proteome</keyword>
<dbReference type="InterPro" id="IPR009003">
    <property type="entry name" value="Peptidase_S1_PA"/>
</dbReference>
<dbReference type="AlphaFoldDB" id="F2IFW3"/>
<reference evidence="5" key="2">
    <citation type="submission" date="2011-02" db="EMBL/GenBank/DDBJ databases">
        <title>The complete genome of Fluviicola taffensis DSM 16823.</title>
        <authorList>
            <consortium name="US DOE Joint Genome Institute (JGI-PGF)"/>
            <person name="Lucas S."/>
            <person name="Copeland A."/>
            <person name="Lapidus A."/>
            <person name="Bruce D."/>
            <person name="Goodwin L."/>
            <person name="Pitluck S."/>
            <person name="Kyrpides N."/>
            <person name="Mavromatis K."/>
            <person name="Ivanova N."/>
            <person name="Mikhailova N."/>
            <person name="Pagani I."/>
            <person name="Chertkov O."/>
            <person name="Detter J.C."/>
            <person name="Han C."/>
            <person name="Tapia R."/>
            <person name="Land M."/>
            <person name="Hauser L."/>
            <person name="Markowitz V."/>
            <person name="Cheng J.-F."/>
            <person name="Hugenholtz P."/>
            <person name="Woyke T."/>
            <person name="Wu D."/>
            <person name="Tindall B."/>
            <person name="Pomrenke H.G."/>
            <person name="Brambilla E."/>
            <person name="Klenk H.-P."/>
            <person name="Eisen J.A."/>
        </authorList>
    </citation>
    <scope>NUCLEOTIDE SEQUENCE [LARGE SCALE GENOMIC DNA]</scope>
    <source>
        <strain evidence="5">DSM 16823 / RW262 / RW262</strain>
    </source>
</reference>
<dbReference type="OrthoDB" id="9342482at2"/>
<evidence type="ECO:0000259" key="3">
    <source>
        <dbReference type="PROSITE" id="PS50093"/>
    </source>
</evidence>
<dbReference type="Gene3D" id="2.60.40.10">
    <property type="entry name" value="Immunoglobulins"/>
    <property type="match status" value="1"/>
</dbReference>
<dbReference type="Pfam" id="PF20009">
    <property type="entry name" value="GEVED"/>
    <property type="match status" value="1"/>
</dbReference>
<evidence type="ECO:0000313" key="5">
    <source>
        <dbReference type="Proteomes" id="UP000007463"/>
    </source>
</evidence>
<accession>F2IFW3</accession>
<dbReference type="Proteomes" id="UP000007463">
    <property type="component" value="Chromosome"/>
</dbReference>
<dbReference type="InterPro" id="IPR022409">
    <property type="entry name" value="PKD/Chitinase_dom"/>
</dbReference>
<evidence type="ECO:0000313" key="4">
    <source>
        <dbReference type="EMBL" id="AEA43584.1"/>
    </source>
</evidence>
<dbReference type="InterPro" id="IPR000601">
    <property type="entry name" value="PKD_dom"/>
</dbReference>
<dbReference type="HOGENOM" id="CLU_021087_0_0_10"/>
<dbReference type="SUPFAM" id="SSF50494">
    <property type="entry name" value="Trypsin-like serine proteases"/>
    <property type="match status" value="1"/>
</dbReference>
<dbReference type="NCBIfam" id="TIGR04183">
    <property type="entry name" value="Por_Secre_tail"/>
    <property type="match status" value="1"/>
</dbReference>
<sequence length="829" mass="88124" precursor="true">MLKIVFILSTILCFVNVLKAQVSEGGIPISLQKINATSNSPFTYSQAIYTLSKPNIVAAKNDDALNDSKGAYRVGLNLPVSITMTNSGTWSLLPDGTKVWRLIISGKDAMALGLYFSESVQIPAGGKLFAYNENGKQILGSYTSSTDDFQAMEMVQGEKMYLEYSAPSWVQETPVFNINEVVYFYRGVEEHVGAFSSKSSANQEKAANCQVDVACTEGNNWANQIKSVVHYTFNDGTGTYVCSASTINNTSNDCKPYILTAWHCGERVAGQSISTWVWYWKYQKTTCATGSQNQNDPSQGTKTMTGGTVRASSGNGTLNNPPGNGKVAGSDFYLVELSAQPPASYEVYYAGWDRTNTGSASGVGIHHPDGSAKKISTYTQGLSSSNFNGGAANAHWAVFWATTANGHGVTEGGSSGSPLFNTSGRIVGQLTGGGSACTVNGAGNGTGPNEADVYGKLFTDWDLNGTTNNARLKPWLDATNTGATAINGIAAPCTVTPNAPVAQFVANPTTVTSGGVSQFTDQSTGSPTSWAWIITPATGWAYSGGTNASSQNPQVTFNTTGTYTVQLTATNTSGSDVELKTNYIVVTNSTGPCTASSTFCDEFIQNVSLATINNQSTCNNYTSYNIGTTLTKGQLYSITITPQITGQAPGSAYTGDEIAAWIDFNGDFDFDDVGERIAFVSITAGASLVFNFTVPQNATSGSVKMRVRISYNATQGGEGPINPCGNTNYGEVEDYNIILSNPLGLEQNYLDVVSIYPNPANDEVTIDLAGLEAETISVELMDMTGKILQTQKQLTSNTGVFDLRNLAQGSYQLRITDGTIQRIARIVKL</sequence>
<dbReference type="PROSITE" id="PS50093">
    <property type="entry name" value="PKD"/>
    <property type="match status" value="1"/>
</dbReference>
<dbReference type="SUPFAM" id="SSF49299">
    <property type="entry name" value="PKD domain"/>
    <property type="match status" value="1"/>
</dbReference>
<dbReference type="SMART" id="SM00089">
    <property type="entry name" value="PKD"/>
    <property type="match status" value="1"/>
</dbReference>
<dbReference type="EMBL" id="CP002542">
    <property type="protein sequence ID" value="AEA43584.1"/>
    <property type="molecule type" value="Genomic_DNA"/>
</dbReference>
<dbReference type="EC" id="3.4.21.50" evidence="4"/>
<dbReference type="Pfam" id="PF18911">
    <property type="entry name" value="PKD_4"/>
    <property type="match status" value="1"/>
</dbReference>
<dbReference type="InterPro" id="IPR045474">
    <property type="entry name" value="GEVED"/>
</dbReference>